<dbReference type="Proteomes" id="UP000240259">
    <property type="component" value="Unassembled WGS sequence"/>
</dbReference>
<protein>
    <submittedName>
        <fullName evidence="1">Uncharacterized protein</fullName>
    </submittedName>
</protein>
<feature type="non-terminal residue" evidence="1">
    <location>
        <position position="1"/>
    </location>
</feature>
<reference evidence="1 2" key="1">
    <citation type="submission" date="2018-03" db="EMBL/GenBank/DDBJ databases">
        <title>Genome sequence of the symbiotic type strain Mesorhizobium helmanticense CSLC115NT isolated from Lotus corniculatus nodules.</title>
        <authorList>
            <person name="Sannazzaro A.I."/>
            <person name="Torres Tejerizo G.A."/>
            <person name="Dip D."/>
            <person name="Caballero M."/>
            <person name="Pistorio M."/>
            <person name="Estrella M.J."/>
        </authorList>
    </citation>
    <scope>NUCLEOTIDE SEQUENCE [LARGE SCALE GENOMIC DNA]</scope>
    <source>
        <strain evidence="1 2">CSLC115N</strain>
    </source>
</reference>
<dbReference type="RefSeq" id="WP_167434332.1">
    <property type="nucleotide sequence ID" value="NZ_PZJX01000026.1"/>
</dbReference>
<comment type="caution">
    <text evidence="1">The sequence shown here is derived from an EMBL/GenBank/DDBJ whole genome shotgun (WGS) entry which is preliminary data.</text>
</comment>
<organism evidence="1 2">
    <name type="scientific">Mesorhizobium helmanticense</name>
    <dbReference type="NCBI Taxonomy" id="1776423"/>
    <lineage>
        <taxon>Bacteria</taxon>
        <taxon>Pseudomonadati</taxon>
        <taxon>Pseudomonadota</taxon>
        <taxon>Alphaproteobacteria</taxon>
        <taxon>Hyphomicrobiales</taxon>
        <taxon>Phyllobacteriaceae</taxon>
        <taxon>Mesorhizobium</taxon>
    </lineage>
</organism>
<proteinExistence type="predicted"/>
<name>A0A2T4IWI8_9HYPH</name>
<dbReference type="EMBL" id="PZJX01000026">
    <property type="protein sequence ID" value="PTE09943.1"/>
    <property type="molecule type" value="Genomic_DNA"/>
</dbReference>
<evidence type="ECO:0000313" key="2">
    <source>
        <dbReference type="Proteomes" id="UP000240259"/>
    </source>
</evidence>
<keyword evidence="2" id="KW-1185">Reference proteome</keyword>
<sequence>IRLAGTTSAVVRGNTFRMRELASNLEYAFSFAADADSGTTYDGGSHNIGDNSFESWYRHSISGTNDAPSLIGPERVPASLVSNGFNASDVCATSRYEYASDDEPRVRKVRQGASNYRQAGAGSFAPVTIDLTSLGTLAAGATTSLQTSAVTGLVAADSVILERLTSALSGNPDIAISFRTAVGEVQYTIKNNGASGFDFTASGGQQIRFRF</sequence>
<evidence type="ECO:0000313" key="1">
    <source>
        <dbReference type="EMBL" id="PTE09943.1"/>
    </source>
</evidence>
<gene>
    <name evidence="1" type="ORF">C9427_12505</name>
</gene>
<accession>A0A2T4IWI8</accession>
<dbReference type="AlphaFoldDB" id="A0A2T4IWI8"/>